<dbReference type="OrthoDB" id="1013669at2"/>
<evidence type="ECO:0000259" key="6">
    <source>
        <dbReference type="Pfam" id="PF04932"/>
    </source>
</evidence>
<dbReference type="EMBL" id="CP007509">
    <property type="protein sequence ID" value="AHY45062.1"/>
    <property type="molecule type" value="Genomic_DNA"/>
</dbReference>
<feature type="transmembrane region" description="Helical" evidence="5">
    <location>
        <begin position="30"/>
        <end position="49"/>
    </location>
</feature>
<dbReference type="AlphaFoldDB" id="A0A023WXY7"/>
<organism evidence="7 8">
    <name type="scientific">Stutzerimonas stutzeri</name>
    <name type="common">Pseudomonas stutzeri</name>
    <dbReference type="NCBI Taxonomy" id="316"/>
    <lineage>
        <taxon>Bacteria</taxon>
        <taxon>Pseudomonadati</taxon>
        <taxon>Pseudomonadota</taxon>
        <taxon>Gammaproteobacteria</taxon>
        <taxon>Pseudomonadales</taxon>
        <taxon>Pseudomonadaceae</taxon>
        <taxon>Stutzerimonas</taxon>
    </lineage>
</organism>
<proteinExistence type="predicted"/>
<dbReference type="InterPro" id="IPR051533">
    <property type="entry name" value="WaaL-like"/>
</dbReference>
<feature type="transmembrane region" description="Helical" evidence="5">
    <location>
        <begin position="335"/>
        <end position="354"/>
    </location>
</feature>
<keyword evidence="3 5" id="KW-1133">Transmembrane helix</keyword>
<feature type="transmembrane region" description="Helical" evidence="5">
    <location>
        <begin position="299"/>
        <end position="323"/>
    </location>
</feature>
<feature type="transmembrane region" description="Helical" evidence="5">
    <location>
        <begin position="7"/>
        <end position="24"/>
    </location>
</feature>
<feature type="transmembrane region" description="Helical" evidence="5">
    <location>
        <begin position="148"/>
        <end position="172"/>
    </location>
</feature>
<feature type="domain" description="O-antigen ligase-related" evidence="6">
    <location>
        <begin position="190"/>
        <end position="312"/>
    </location>
</feature>
<feature type="transmembrane region" description="Helical" evidence="5">
    <location>
        <begin position="114"/>
        <end position="136"/>
    </location>
</feature>
<dbReference type="PANTHER" id="PTHR37422:SF13">
    <property type="entry name" value="LIPOPOLYSACCHARIDE BIOSYNTHESIS PROTEIN PA4999-RELATED"/>
    <property type="match status" value="1"/>
</dbReference>
<evidence type="ECO:0000256" key="2">
    <source>
        <dbReference type="ARBA" id="ARBA00022692"/>
    </source>
</evidence>
<comment type="subcellular location">
    <subcellularLocation>
        <location evidence="1">Membrane</location>
        <topology evidence="1">Multi-pass membrane protein</topology>
    </subcellularLocation>
</comment>
<dbReference type="Proteomes" id="UP000025238">
    <property type="component" value="Chromosome"/>
</dbReference>
<reference evidence="7 8" key="1">
    <citation type="submission" date="2014-03" db="EMBL/GenBank/DDBJ databases">
        <title>Complete genome sequence of Pseudomonas stutzeri 19SMN4.</title>
        <authorList>
            <person name="Brunet-Galmes I."/>
            <person name="Nogales B."/>
            <person name="Busquets A."/>
            <person name="Pena A."/>
            <person name="Gomila M."/>
            <person name="Garcia-Valdes E."/>
            <person name="Lalucat J."/>
            <person name="Bennasar A."/>
            <person name="Bosch R."/>
        </authorList>
    </citation>
    <scope>NUCLEOTIDE SEQUENCE [LARGE SCALE GENOMIC DNA]</scope>
    <source>
        <strain evidence="7 8">19SMN4</strain>
    </source>
</reference>
<dbReference type="PANTHER" id="PTHR37422">
    <property type="entry name" value="TEICHURONIC ACID BIOSYNTHESIS PROTEIN TUAE"/>
    <property type="match status" value="1"/>
</dbReference>
<dbReference type="GO" id="GO:0016020">
    <property type="term" value="C:membrane"/>
    <property type="evidence" value="ECO:0007669"/>
    <property type="project" value="UniProtKB-SubCell"/>
</dbReference>
<gene>
    <name evidence="7" type="ORF">UIB01_02065</name>
</gene>
<protein>
    <recommendedName>
        <fullName evidence="6">O-antigen ligase-related domain-containing protein</fullName>
    </recommendedName>
</protein>
<evidence type="ECO:0000256" key="5">
    <source>
        <dbReference type="SAM" id="Phobius"/>
    </source>
</evidence>
<evidence type="ECO:0000313" key="7">
    <source>
        <dbReference type="EMBL" id="AHY45062.1"/>
    </source>
</evidence>
<dbReference type="PATRIC" id="fig|316.97.peg.420"/>
<dbReference type="Pfam" id="PF04932">
    <property type="entry name" value="Wzy_C"/>
    <property type="match status" value="1"/>
</dbReference>
<keyword evidence="2 5" id="KW-0812">Transmembrane</keyword>
<dbReference type="KEGG" id="pstu:UIB01_02065"/>
<evidence type="ECO:0000313" key="8">
    <source>
        <dbReference type="Proteomes" id="UP000025238"/>
    </source>
</evidence>
<feature type="transmembrane region" description="Helical" evidence="5">
    <location>
        <begin position="203"/>
        <end position="219"/>
    </location>
</feature>
<dbReference type="InterPro" id="IPR007016">
    <property type="entry name" value="O-antigen_ligase-rel_domated"/>
</dbReference>
<feature type="transmembrane region" description="Helical" evidence="5">
    <location>
        <begin position="61"/>
        <end position="79"/>
    </location>
</feature>
<evidence type="ECO:0000256" key="3">
    <source>
        <dbReference type="ARBA" id="ARBA00022989"/>
    </source>
</evidence>
<evidence type="ECO:0000256" key="1">
    <source>
        <dbReference type="ARBA" id="ARBA00004141"/>
    </source>
</evidence>
<keyword evidence="4 5" id="KW-0472">Membrane</keyword>
<name>A0A023WXY7_STUST</name>
<feature type="transmembrane region" description="Helical" evidence="5">
    <location>
        <begin position="226"/>
        <end position="247"/>
    </location>
</feature>
<accession>A0A023WXY7</accession>
<evidence type="ECO:0000256" key="4">
    <source>
        <dbReference type="ARBA" id="ARBA00023136"/>
    </source>
</evidence>
<sequence>MNSSDVLSRWALLGFVTLLCAPWLMPSNKLYHQALIALMWLPALISLGFSHLRPKLPRLDLVLLGAFASWTLLITALNGGGEPVSQAKVVFYVSLSVAAMLLSERAAPSSVERVLMLAALVAGVGSLASWIDFYVLTEHSYRHRVLAIGIWDTVIMAAHAVGALAVIGVGLALKQPLTWRRSAIEAFVIGACALFLLSSQTRGVWLGIAGVMALALLSLPWRVRIAVTVAAVTMVAIIIWHDAYLLLQRGFSYRPELWRAGTALLLENPFWGLGFQDFKLAVPGLKTLYNHPHNLFLDIGIRLGLVGLLLFLFIWIRCAFLAWRARGEALGRALLMLWVFSTLSLMTDGIGLWLKPNADWMITWLPIGLGLVLAQRSRYAEENAGIQDPV</sequence>